<organism evidence="2 3">
    <name type="scientific">Podila minutissima</name>
    <dbReference type="NCBI Taxonomy" id="64525"/>
    <lineage>
        <taxon>Eukaryota</taxon>
        <taxon>Fungi</taxon>
        <taxon>Fungi incertae sedis</taxon>
        <taxon>Mucoromycota</taxon>
        <taxon>Mortierellomycotina</taxon>
        <taxon>Mortierellomycetes</taxon>
        <taxon>Mortierellales</taxon>
        <taxon>Mortierellaceae</taxon>
        <taxon>Podila</taxon>
    </lineage>
</organism>
<reference evidence="2" key="1">
    <citation type="journal article" date="2020" name="Fungal Divers.">
        <title>Resolving the Mortierellaceae phylogeny through synthesis of multi-gene phylogenetics and phylogenomics.</title>
        <authorList>
            <person name="Vandepol N."/>
            <person name="Liber J."/>
            <person name="Desiro A."/>
            <person name="Na H."/>
            <person name="Kennedy M."/>
            <person name="Barry K."/>
            <person name="Grigoriev I.V."/>
            <person name="Miller A.N."/>
            <person name="O'Donnell K."/>
            <person name="Stajich J.E."/>
            <person name="Bonito G."/>
        </authorList>
    </citation>
    <scope>NUCLEOTIDE SEQUENCE</scope>
    <source>
        <strain evidence="2">NVP1</strain>
    </source>
</reference>
<dbReference type="AlphaFoldDB" id="A0A9P5VHG4"/>
<keyword evidence="3" id="KW-1185">Reference proteome</keyword>
<feature type="non-terminal residue" evidence="2">
    <location>
        <position position="62"/>
    </location>
</feature>
<name>A0A9P5VHG4_9FUNG</name>
<dbReference type="Proteomes" id="UP000696485">
    <property type="component" value="Unassembled WGS sequence"/>
</dbReference>
<evidence type="ECO:0000313" key="2">
    <source>
        <dbReference type="EMBL" id="KAF9323929.1"/>
    </source>
</evidence>
<feature type="compositionally biased region" description="Gly residues" evidence="1">
    <location>
        <begin position="10"/>
        <end position="25"/>
    </location>
</feature>
<protein>
    <submittedName>
        <fullName evidence="2">Uncharacterized protein</fullName>
    </submittedName>
</protein>
<sequence>MLESRQSGDGSSGRGLVLGFGVGGRRGGRGTEGLPKSPLWQYRGSPTFDQILQEILRILAVR</sequence>
<proteinExistence type="predicted"/>
<evidence type="ECO:0000256" key="1">
    <source>
        <dbReference type="SAM" id="MobiDB-lite"/>
    </source>
</evidence>
<evidence type="ECO:0000313" key="3">
    <source>
        <dbReference type="Proteomes" id="UP000696485"/>
    </source>
</evidence>
<gene>
    <name evidence="2" type="ORF">BG006_000997</name>
</gene>
<feature type="region of interest" description="Disordered" evidence="1">
    <location>
        <begin position="1"/>
        <end position="38"/>
    </location>
</feature>
<accession>A0A9P5VHG4</accession>
<comment type="caution">
    <text evidence="2">The sequence shown here is derived from an EMBL/GenBank/DDBJ whole genome shotgun (WGS) entry which is preliminary data.</text>
</comment>
<dbReference type="EMBL" id="JAAAUY010001186">
    <property type="protein sequence ID" value="KAF9323929.1"/>
    <property type="molecule type" value="Genomic_DNA"/>
</dbReference>